<feature type="compositionally biased region" description="Basic and acidic residues" evidence="1">
    <location>
        <begin position="301"/>
        <end position="316"/>
    </location>
</feature>
<dbReference type="Proteomes" id="UP000799767">
    <property type="component" value="Unassembled WGS sequence"/>
</dbReference>
<feature type="region of interest" description="Disordered" evidence="1">
    <location>
        <begin position="376"/>
        <end position="401"/>
    </location>
</feature>
<dbReference type="OrthoDB" id="5419922at2759"/>
<accession>A0A6A6PSQ1</accession>
<feature type="compositionally biased region" description="Low complexity" evidence="1">
    <location>
        <begin position="454"/>
        <end position="465"/>
    </location>
</feature>
<evidence type="ECO:0000256" key="1">
    <source>
        <dbReference type="SAM" id="MobiDB-lite"/>
    </source>
</evidence>
<feature type="region of interest" description="Disordered" evidence="1">
    <location>
        <begin position="293"/>
        <end position="333"/>
    </location>
</feature>
<dbReference type="GeneID" id="54474480"/>
<feature type="region of interest" description="Disordered" evidence="1">
    <location>
        <begin position="571"/>
        <end position="593"/>
    </location>
</feature>
<protein>
    <submittedName>
        <fullName evidence="2">Uncharacterized protein</fullName>
    </submittedName>
</protein>
<feature type="compositionally biased region" description="Polar residues" evidence="1">
    <location>
        <begin position="534"/>
        <end position="548"/>
    </location>
</feature>
<sequence length="736" mass="80511">MIKSHRPRGHIWTHASAFQQTKQFRNIVYEECLAPRTKVLVEDQDEKLSAADRATKRRRIEKLASDFLDGNPLFISSARPCPLVLKATIATLKDPGNEEGIEVNEGHDSDNELWNDVEDDDEVLERLTARSAAATSPKDPVDQPDDGVHSHIESVEAQASCRSSKRFKSVGLEAGPSEEALRHAAALRARNASMANNDVPDRRVSIESPPPFGSGPHDVPAPTTDSARDRWISRRKSRFSFSAYVPDDGSQDELRLSRLETPSAQLRAAYNKAHASSLQSVSSAEVLPQQQASYQTALEEYDQRGDKTSDGQRDAFDSSLVPPETTPTRRTKSAIVAEVKVATRKPRSVYVSAPATPHGSTPFQFRKRKTRSMGVKTARLNRPGEAQGGASQSDTGDHGKVSALPMLDMSFHHDLEFAQNLNRALEDEQGELSLVNELDHANTSGVSHRTSHMSPDPESSSPSSDHALFSSAVEQACSVVQRDCGDGHLQTWAGTQFLLDKAQHELWNSPHKREPSPVSDGLNTPEAEGRIMTGSPSSNQREPLKQLSQERFPSTQQLLGAFEGWSTVKKPRFRPRYSPSSMSGSPKKGERGSLVTLKGTLATSMALSASPMASDQSRIPIQSKGAMSSTAPPSFPIDAPDATGSPGHRRHTFARSFSEGDWEGTAMSLHEVLPTAQSNVLHGEEIETSPERLLASLEAQEPSTFWREPSNLSQTVNDLRGCLDTTEMNGVWSQLS</sequence>
<gene>
    <name evidence="2" type="ORF">BDY17DRAFT_296612</name>
</gene>
<dbReference type="EMBL" id="MU001635">
    <property type="protein sequence ID" value="KAF2483002.1"/>
    <property type="molecule type" value="Genomic_DNA"/>
</dbReference>
<evidence type="ECO:0000313" key="2">
    <source>
        <dbReference type="EMBL" id="KAF2483002.1"/>
    </source>
</evidence>
<evidence type="ECO:0000313" key="3">
    <source>
        <dbReference type="Proteomes" id="UP000799767"/>
    </source>
</evidence>
<dbReference type="RefSeq" id="XP_033589572.1">
    <property type="nucleotide sequence ID" value="XM_033733478.1"/>
</dbReference>
<keyword evidence="3" id="KW-1185">Reference proteome</keyword>
<reference evidence="2" key="1">
    <citation type="journal article" date="2020" name="Stud. Mycol.">
        <title>101 Dothideomycetes genomes: a test case for predicting lifestyles and emergence of pathogens.</title>
        <authorList>
            <person name="Haridas S."/>
            <person name="Albert R."/>
            <person name="Binder M."/>
            <person name="Bloem J."/>
            <person name="Labutti K."/>
            <person name="Salamov A."/>
            <person name="Andreopoulos B."/>
            <person name="Baker S."/>
            <person name="Barry K."/>
            <person name="Bills G."/>
            <person name="Bluhm B."/>
            <person name="Cannon C."/>
            <person name="Castanera R."/>
            <person name="Culley D."/>
            <person name="Daum C."/>
            <person name="Ezra D."/>
            <person name="Gonzalez J."/>
            <person name="Henrissat B."/>
            <person name="Kuo A."/>
            <person name="Liang C."/>
            <person name="Lipzen A."/>
            <person name="Lutzoni F."/>
            <person name="Magnuson J."/>
            <person name="Mondo S."/>
            <person name="Nolan M."/>
            <person name="Ohm R."/>
            <person name="Pangilinan J."/>
            <person name="Park H.-J."/>
            <person name="Ramirez L."/>
            <person name="Alfaro M."/>
            <person name="Sun H."/>
            <person name="Tritt A."/>
            <person name="Yoshinaga Y."/>
            <person name="Zwiers L.-H."/>
            <person name="Turgeon B."/>
            <person name="Goodwin S."/>
            <person name="Spatafora J."/>
            <person name="Crous P."/>
            <person name="Grigoriev I."/>
        </authorList>
    </citation>
    <scope>NUCLEOTIDE SEQUENCE</scope>
    <source>
        <strain evidence="2">CBS 113389</strain>
    </source>
</reference>
<organism evidence="2 3">
    <name type="scientific">Neohortaea acidophila</name>
    <dbReference type="NCBI Taxonomy" id="245834"/>
    <lineage>
        <taxon>Eukaryota</taxon>
        <taxon>Fungi</taxon>
        <taxon>Dikarya</taxon>
        <taxon>Ascomycota</taxon>
        <taxon>Pezizomycotina</taxon>
        <taxon>Dothideomycetes</taxon>
        <taxon>Dothideomycetidae</taxon>
        <taxon>Mycosphaerellales</taxon>
        <taxon>Teratosphaeriaceae</taxon>
        <taxon>Neohortaea</taxon>
    </lineage>
</organism>
<feature type="region of interest" description="Disordered" evidence="1">
    <location>
        <begin position="442"/>
        <end position="468"/>
    </location>
</feature>
<feature type="region of interest" description="Disordered" evidence="1">
    <location>
        <begin position="508"/>
        <end position="548"/>
    </location>
</feature>
<dbReference type="AlphaFoldDB" id="A0A6A6PSQ1"/>
<name>A0A6A6PSQ1_9PEZI</name>
<proteinExistence type="predicted"/>
<feature type="region of interest" description="Disordered" evidence="1">
    <location>
        <begin position="191"/>
        <end position="231"/>
    </location>
</feature>